<evidence type="ECO:0000256" key="1">
    <source>
        <dbReference type="ARBA" id="ARBA00009778"/>
    </source>
</evidence>
<protein>
    <submittedName>
        <fullName evidence="5">Interactor of constitutive active ROPs 3-like</fullName>
    </submittedName>
</protein>
<feature type="coiled-coil region" evidence="3">
    <location>
        <begin position="504"/>
        <end position="548"/>
    </location>
</feature>
<dbReference type="InterPro" id="IPR029688">
    <property type="entry name" value="ICR"/>
</dbReference>
<dbReference type="PANTHER" id="PTHR34224:SF18">
    <property type="entry name" value="INTERACTOR OF CONSTITUTIVE ACTIVE ROPS 3"/>
    <property type="match status" value="1"/>
</dbReference>
<comment type="caution">
    <text evidence="5">The sequence shown here is derived from an EMBL/GenBank/DDBJ whole genome shotgun (WGS) entry which is preliminary data.</text>
</comment>
<accession>A0ABD1HSA2</accession>
<feature type="compositionally biased region" description="Polar residues" evidence="4">
    <location>
        <begin position="62"/>
        <end position="71"/>
    </location>
</feature>
<keyword evidence="6" id="KW-1185">Reference proteome</keyword>
<keyword evidence="2 3" id="KW-0175">Coiled coil</keyword>
<feature type="region of interest" description="Disordered" evidence="4">
    <location>
        <begin position="560"/>
        <end position="610"/>
    </location>
</feature>
<reference evidence="5 6" key="1">
    <citation type="submission" date="2024-06" db="EMBL/GenBank/DDBJ databases">
        <title>A chromosome level genome sequence of Diviner's sage (Salvia divinorum).</title>
        <authorList>
            <person name="Ford S.A."/>
            <person name="Ro D.-K."/>
            <person name="Ness R.W."/>
            <person name="Phillips M.A."/>
        </authorList>
    </citation>
    <scope>NUCLEOTIDE SEQUENCE [LARGE SCALE GENOMIC DNA]</scope>
    <source>
        <strain evidence="5">SAF-2024a</strain>
        <tissue evidence="5">Leaf</tissue>
    </source>
</reference>
<feature type="region of interest" description="Disordered" evidence="4">
    <location>
        <begin position="1"/>
        <end position="107"/>
    </location>
</feature>
<evidence type="ECO:0000256" key="2">
    <source>
        <dbReference type="ARBA" id="ARBA00023054"/>
    </source>
</evidence>
<dbReference type="Proteomes" id="UP001567538">
    <property type="component" value="Unassembled WGS sequence"/>
</dbReference>
<feature type="region of interest" description="Disordered" evidence="4">
    <location>
        <begin position="123"/>
        <end position="142"/>
    </location>
</feature>
<proteinExistence type="inferred from homology"/>
<feature type="compositionally biased region" description="Basic and acidic residues" evidence="4">
    <location>
        <begin position="72"/>
        <end position="101"/>
    </location>
</feature>
<organism evidence="5 6">
    <name type="scientific">Salvia divinorum</name>
    <name type="common">Maria pastora</name>
    <name type="synonym">Diviner's sage</name>
    <dbReference type="NCBI Taxonomy" id="28513"/>
    <lineage>
        <taxon>Eukaryota</taxon>
        <taxon>Viridiplantae</taxon>
        <taxon>Streptophyta</taxon>
        <taxon>Embryophyta</taxon>
        <taxon>Tracheophyta</taxon>
        <taxon>Spermatophyta</taxon>
        <taxon>Magnoliopsida</taxon>
        <taxon>eudicotyledons</taxon>
        <taxon>Gunneridae</taxon>
        <taxon>Pentapetalae</taxon>
        <taxon>asterids</taxon>
        <taxon>lamiids</taxon>
        <taxon>Lamiales</taxon>
        <taxon>Lamiaceae</taxon>
        <taxon>Nepetoideae</taxon>
        <taxon>Mentheae</taxon>
        <taxon>Salviinae</taxon>
        <taxon>Salvia</taxon>
        <taxon>Salvia subgen. Calosphace</taxon>
    </lineage>
</organism>
<feature type="region of interest" description="Disordered" evidence="4">
    <location>
        <begin position="206"/>
        <end position="226"/>
    </location>
</feature>
<comment type="similarity">
    <text evidence="1">Belongs to the ICR family.</text>
</comment>
<dbReference type="PANTHER" id="PTHR34224">
    <property type="entry name" value="INTERACTOR OF CONSTITUTIVE ACTIVE ROPS 2, CHLOROPLASTIC-RELATED"/>
    <property type="match status" value="1"/>
</dbReference>
<dbReference type="EMBL" id="JBEAFC010000004">
    <property type="protein sequence ID" value="KAL1558114.1"/>
    <property type="molecule type" value="Genomic_DNA"/>
</dbReference>
<evidence type="ECO:0000256" key="3">
    <source>
        <dbReference type="SAM" id="Coils"/>
    </source>
</evidence>
<evidence type="ECO:0000256" key="4">
    <source>
        <dbReference type="SAM" id="MobiDB-lite"/>
    </source>
</evidence>
<gene>
    <name evidence="5" type="ORF">AAHA92_08615</name>
</gene>
<dbReference type="AlphaFoldDB" id="A0ABD1HSA2"/>
<evidence type="ECO:0000313" key="5">
    <source>
        <dbReference type="EMBL" id="KAL1558114.1"/>
    </source>
</evidence>
<feature type="region of interest" description="Disordered" evidence="4">
    <location>
        <begin position="150"/>
        <end position="191"/>
    </location>
</feature>
<feature type="compositionally biased region" description="Polar residues" evidence="4">
    <location>
        <begin position="1"/>
        <end position="12"/>
    </location>
</feature>
<feature type="compositionally biased region" description="Low complexity" evidence="4">
    <location>
        <begin position="14"/>
        <end position="43"/>
    </location>
</feature>
<feature type="coiled-coil region" evidence="3">
    <location>
        <begin position="385"/>
        <end position="467"/>
    </location>
</feature>
<evidence type="ECO:0000313" key="6">
    <source>
        <dbReference type="Proteomes" id="UP001567538"/>
    </source>
</evidence>
<sequence length="610" mass="67664">MQTPKARSSPSGAPQKSSPRSISSEPSLKSSSPQASSAEAPQKVSPRVVRQLKTGPRFLDPTASSSNQASRPQKERSPKVTDHKSPRSPLSEKKRSSKIPELESQISQLEHDLKVIKDQLISTEEQKKQAQEDAEESNQQLSALSLKLEELHKHLSEQPSSEEVESEEINLASQSELESIKKQGSHDSAALASALDEIKQLKAQLEKVAESEAPQPKHSESEKNDILKLKENLSETLLIVEEMKQQVTCSKESEAQAQALVGETLVQLETAKKMVGTLRSDGLKTTQEYNAIASELEQSRARVSFLDDLVSELQADIGSVSKKDSQGEGESKMEVSSLRLEIEQLRSVLEAGEIRYNEERSRNAEQMQDALETVEKFKSASSQREAELDVEIRRSKYEIEELKANLMDKETELQGIVEENECLTVRLENSVSGQRENELEKKFNAEIETLKASLAQVEAEWQSASKENEMLKQIANGRTSEEAGDVESAVAAESEAATKASYMAEEIEKSNKKAARVGEQLEAAQATNAEMEAEMRRLKVQSDQWRKAAEAAAAMLSAGNNNGQMMESHYSPQAGKISSPYADDRDEELMKKKNANKLRKFGALWKKPQK</sequence>
<name>A0ABD1HSA2_SALDI</name>